<organism evidence="3 4">
    <name type="scientific">Aliivibrio finisterrensis</name>
    <dbReference type="NCBI Taxonomy" id="511998"/>
    <lineage>
        <taxon>Bacteria</taxon>
        <taxon>Pseudomonadati</taxon>
        <taxon>Pseudomonadota</taxon>
        <taxon>Gammaproteobacteria</taxon>
        <taxon>Vibrionales</taxon>
        <taxon>Vibrionaceae</taxon>
        <taxon>Aliivibrio</taxon>
    </lineage>
</organism>
<sequence length="363" mass="39926">MKILFVITGLGMGGAENLVVNLADKYAEEGHQVAIAYAFGDVVVSPNNKAVKLFSLGVKGYKDALQACIKVRRLIRNFKPDAVHSHMVHANLLARLVRITTTIPRLICTAHNTNEGGGGRMLAYRLTDSLNDISTNVSQEAVDTFISLGAVNKGRMLSIPNGIDIDRCVFSITERANYRKLLNASNKLVLIAVGRLNEQKDYPNLINAIAILAKERNDFCLKIVGDGELKEDMIQLARNLNVLNYIEFLGIRRDIPQLMSASDVFVLSSSYEGFGLVVAEAMSCERVVVATDCGGVREVVGDCGLLVEPGNPEALAQAIKIQLELSVDEKRSQGRKARRRIMDKFSLESTANKYMELYKGNYS</sequence>
<dbReference type="Pfam" id="PF00534">
    <property type="entry name" value="Glycos_transf_1"/>
    <property type="match status" value="1"/>
</dbReference>
<dbReference type="InterPro" id="IPR028098">
    <property type="entry name" value="Glyco_trans_4-like_N"/>
</dbReference>
<feature type="domain" description="Glycosyltransferase subfamily 4-like N-terminal" evidence="2">
    <location>
        <begin position="12"/>
        <end position="167"/>
    </location>
</feature>
<evidence type="ECO:0000259" key="1">
    <source>
        <dbReference type="Pfam" id="PF00534"/>
    </source>
</evidence>
<evidence type="ECO:0000259" key="2">
    <source>
        <dbReference type="Pfam" id="PF13439"/>
    </source>
</evidence>
<keyword evidence="4" id="KW-1185">Reference proteome</keyword>
<dbReference type="SUPFAM" id="SSF53756">
    <property type="entry name" value="UDP-Glycosyltransferase/glycogen phosphorylase"/>
    <property type="match status" value="1"/>
</dbReference>
<reference evidence="3 4" key="1">
    <citation type="submission" date="2019-02" db="EMBL/GenBank/DDBJ databases">
        <title>Genome sequences of Aliivibrio finisterrensis strains from farmed Atlantic salmon.</title>
        <authorList>
            <person name="Bowman J.P."/>
        </authorList>
    </citation>
    <scope>NUCLEOTIDE SEQUENCE [LARGE SCALE GENOMIC DNA]</scope>
    <source>
        <strain evidence="3 4">A21</strain>
    </source>
</reference>
<dbReference type="Proteomes" id="UP000294166">
    <property type="component" value="Unassembled WGS sequence"/>
</dbReference>
<dbReference type="EMBL" id="SEZN01000040">
    <property type="protein sequence ID" value="RYU61829.1"/>
    <property type="molecule type" value="Genomic_DNA"/>
</dbReference>
<gene>
    <name evidence="3" type="ORF">ERW53_17550</name>
</gene>
<dbReference type="RefSeq" id="WP_130066662.1">
    <property type="nucleotide sequence ID" value="NZ_SEZN01000040.1"/>
</dbReference>
<proteinExistence type="predicted"/>
<comment type="caution">
    <text evidence="3">The sequence shown here is derived from an EMBL/GenBank/DDBJ whole genome shotgun (WGS) entry which is preliminary data.</text>
</comment>
<dbReference type="InterPro" id="IPR001296">
    <property type="entry name" value="Glyco_trans_1"/>
</dbReference>
<dbReference type="Pfam" id="PF13439">
    <property type="entry name" value="Glyco_transf_4"/>
    <property type="match status" value="1"/>
</dbReference>
<dbReference type="Gene3D" id="3.40.50.2000">
    <property type="entry name" value="Glycogen Phosphorylase B"/>
    <property type="match status" value="2"/>
</dbReference>
<accession>A0ABY0I3L8</accession>
<name>A0ABY0I3L8_9GAMM</name>
<dbReference type="PANTHER" id="PTHR12526:SF630">
    <property type="entry name" value="GLYCOSYLTRANSFERASE"/>
    <property type="match status" value="1"/>
</dbReference>
<feature type="domain" description="Glycosyl transferase family 1" evidence="1">
    <location>
        <begin position="179"/>
        <end position="338"/>
    </location>
</feature>
<dbReference type="PANTHER" id="PTHR12526">
    <property type="entry name" value="GLYCOSYLTRANSFERASE"/>
    <property type="match status" value="1"/>
</dbReference>
<protein>
    <submittedName>
        <fullName evidence="3">Glycosyltransferase</fullName>
    </submittedName>
</protein>
<evidence type="ECO:0000313" key="3">
    <source>
        <dbReference type="EMBL" id="RYU61829.1"/>
    </source>
</evidence>
<evidence type="ECO:0000313" key="4">
    <source>
        <dbReference type="Proteomes" id="UP000294166"/>
    </source>
</evidence>